<evidence type="ECO:0000256" key="4">
    <source>
        <dbReference type="ARBA" id="ARBA00022603"/>
    </source>
</evidence>
<protein>
    <recommendedName>
        <fullName evidence="3 8">Malonyl-[acyl-carrier protein] O-methyltransferase</fullName>
        <shortName evidence="8">Malonyl-ACP O-methyltransferase</shortName>
        <ecNumber evidence="3 8">2.1.1.197</ecNumber>
    </recommendedName>
    <alternativeName>
        <fullName evidence="8">Biotin synthesis protein BioC</fullName>
    </alternativeName>
</protein>
<dbReference type="SUPFAM" id="SSF53335">
    <property type="entry name" value="S-adenosyl-L-methionine-dependent methyltransferases"/>
    <property type="match status" value="1"/>
</dbReference>
<evidence type="ECO:0000256" key="1">
    <source>
        <dbReference type="ARBA" id="ARBA00000852"/>
    </source>
</evidence>
<keyword evidence="7 8" id="KW-0093">Biotin biosynthesis</keyword>
<evidence type="ECO:0000259" key="9">
    <source>
        <dbReference type="Pfam" id="PF08241"/>
    </source>
</evidence>
<dbReference type="RefSeq" id="WP_110313058.1">
    <property type="nucleotide sequence ID" value="NZ_QJKC01000003.1"/>
</dbReference>
<comment type="pathway">
    <text evidence="2 8">Cofactor biosynthesis; biotin biosynthesis.</text>
</comment>
<dbReference type="GO" id="GO:0102130">
    <property type="term" value="F:malonyl-CoA methyltransferase activity"/>
    <property type="evidence" value="ECO:0007669"/>
    <property type="project" value="UniProtKB-EC"/>
</dbReference>
<evidence type="ECO:0000256" key="6">
    <source>
        <dbReference type="ARBA" id="ARBA00022691"/>
    </source>
</evidence>
<comment type="catalytic activity">
    <reaction evidence="1 8">
        <text>malonyl-[ACP] + S-adenosyl-L-methionine = malonyl-[ACP] methyl ester + S-adenosyl-L-homocysteine</text>
        <dbReference type="Rhea" id="RHEA:17105"/>
        <dbReference type="Rhea" id="RHEA-COMP:9623"/>
        <dbReference type="Rhea" id="RHEA-COMP:9954"/>
        <dbReference type="ChEBI" id="CHEBI:57856"/>
        <dbReference type="ChEBI" id="CHEBI:59789"/>
        <dbReference type="ChEBI" id="CHEBI:78449"/>
        <dbReference type="ChEBI" id="CHEBI:78845"/>
        <dbReference type="EC" id="2.1.1.197"/>
    </reaction>
</comment>
<evidence type="ECO:0000256" key="3">
    <source>
        <dbReference type="ARBA" id="ARBA00012327"/>
    </source>
</evidence>
<dbReference type="InterPro" id="IPR013216">
    <property type="entry name" value="Methyltransf_11"/>
</dbReference>
<dbReference type="Gene3D" id="3.40.50.150">
    <property type="entry name" value="Vaccinia Virus protein VP39"/>
    <property type="match status" value="1"/>
</dbReference>
<dbReference type="PANTHER" id="PTHR13090">
    <property type="entry name" value="ARGININE-HYDROXYLASE NDUFAF5, MITOCHONDRIAL"/>
    <property type="match status" value="1"/>
</dbReference>
<name>A0A318JPB1_9NEIS</name>
<dbReference type="GO" id="GO:0032259">
    <property type="term" value="P:methylation"/>
    <property type="evidence" value="ECO:0007669"/>
    <property type="project" value="UniProtKB-KW"/>
</dbReference>
<comment type="caution">
    <text evidence="10">The sequence shown here is derived from an EMBL/GenBank/DDBJ whole genome shotgun (WGS) entry which is preliminary data.</text>
</comment>
<dbReference type="GO" id="GO:0008757">
    <property type="term" value="F:S-adenosylmethionine-dependent methyltransferase activity"/>
    <property type="evidence" value="ECO:0007669"/>
    <property type="project" value="InterPro"/>
</dbReference>
<dbReference type="Proteomes" id="UP000248395">
    <property type="component" value="Unassembled WGS sequence"/>
</dbReference>
<accession>A0A318JPB1</accession>
<dbReference type="GO" id="GO:0010340">
    <property type="term" value="F:carboxyl-O-methyltransferase activity"/>
    <property type="evidence" value="ECO:0007669"/>
    <property type="project" value="UniProtKB-UniRule"/>
</dbReference>
<evidence type="ECO:0000313" key="10">
    <source>
        <dbReference type="EMBL" id="PXX50014.1"/>
    </source>
</evidence>
<dbReference type="PANTHER" id="PTHR13090:SF1">
    <property type="entry name" value="ARGININE-HYDROXYLASE NDUFAF5, MITOCHONDRIAL"/>
    <property type="match status" value="1"/>
</dbReference>
<keyword evidence="6 8" id="KW-0949">S-adenosyl-L-methionine</keyword>
<dbReference type="HAMAP" id="MF_00835">
    <property type="entry name" value="BioC"/>
    <property type="match status" value="1"/>
</dbReference>
<comment type="similarity">
    <text evidence="8">Belongs to the methyltransferase superfamily.</text>
</comment>
<organism evidence="10 11">
    <name type="scientific">Aquitalea magnusonii</name>
    <dbReference type="NCBI Taxonomy" id="332411"/>
    <lineage>
        <taxon>Bacteria</taxon>
        <taxon>Pseudomonadati</taxon>
        <taxon>Pseudomonadota</taxon>
        <taxon>Betaproteobacteria</taxon>
        <taxon>Neisseriales</taxon>
        <taxon>Chromobacteriaceae</taxon>
        <taxon>Aquitalea</taxon>
    </lineage>
</organism>
<dbReference type="InterPro" id="IPR011814">
    <property type="entry name" value="BioC"/>
</dbReference>
<sequence length="304" mass="34340">MSEAFYTDKARIRASFERAASSYDSAAVLQREVSDRMAERLSYIKHQPQVILDAGTGTGYGAAQLRAQYPEAQVVELDLAHAMLCASRERQRAGDGLLKKLFKRSQPWQVCADVERLPLADNSVDMIWSNLTIQWVNIPDSVFSEFERVLKPDGMLMFSTLGPDTLFELREAFGGVDQATHVNQFIDMHDLGDALMRVGFAEPVMDMDKIVLTYDKVRDVMHDLKAIGAHNATRDRNRGLMGKQAWRRVEANYETRRRDGTLPATYEVVYGHAWKSTLKKKGNTLPDGRQVIEFVKPGSWPGKV</sequence>
<keyword evidence="11" id="KW-1185">Reference proteome</keyword>
<dbReference type="NCBIfam" id="TIGR02072">
    <property type="entry name" value="BioC"/>
    <property type="match status" value="1"/>
</dbReference>
<dbReference type="InterPro" id="IPR029063">
    <property type="entry name" value="SAM-dependent_MTases_sf"/>
</dbReference>
<evidence type="ECO:0000256" key="7">
    <source>
        <dbReference type="ARBA" id="ARBA00022756"/>
    </source>
</evidence>
<comment type="function">
    <text evidence="8">Converts the free carboxyl group of a malonyl-thioester to its methyl ester by transfer of a methyl group from S-adenosyl-L-methionine (SAM). It allows to synthesize pimeloyl-ACP via the fatty acid synthetic pathway.</text>
</comment>
<feature type="domain" description="Methyltransferase type 11" evidence="9">
    <location>
        <begin position="52"/>
        <end position="158"/>
    </location>
</feature>
<dbReference type="UniPathway" id="UPA00078"/>
<evidence type="ECO:0000256" key="2">
    <source>
        <dbReference type="ARBA" id="ARBA00004746"/>
    </source>
</evidence>
<dbReference type="Pfam" id="PF08241">
    <property type="entry name" value="Methyltransf_11"/>
    <property type="match status" value="1"/>
</dbReference>
<gene>
    <name evidence="8" type="primary">bioC</name>
    <name evidence="10" type="ORF">DFR38_103194</name>
</gene>
<keyword evidence="4 8" id="KW-0489">Methyltransferase</keyword>
<dbReference type="GO" id="GO:0009102">
    <property type="term" value="P:biotin biosynthetic process"/>
    <property type="evidence" value="ECO:0007669"/>
    <property type="project" value="UniProtKB-UniRule"/>
</dbReference>
<keyword evidence="5 8" id="KW-0808">Transferase</keyword>
<proteinExistence type="inferred from homology"/>
<evidence type="ECO:0000256" key="5">
    <source>
        <dbReference type="ARBA" id="ARBA00022679"/>
    </source>
</evidence>
<evidence type="ECO:0000313" key="11">
    <source>
        <dbReference type="Proteomes" id="UP000248395"/>
    </source>
</evidence>
<dbReference type="OrthoDB" id="9760689at2"/>
<dbReference type="InterPro" id="IPR050602">
    <property type="entry name" value="Malonyl-ACP_OMT"/>
</dbReference>
<dbReference type="EMBL" id="QJKC01000003">
    <property type="protein sequence ID" value="PXX50014.1"/>
    <property type="molecule type" value="Genomic_DNA"/>
</dbReference>
<evidence type="ECO:0000256" key="8">
    <source>
        <dbReference type="HAMAP-Rule" id="MF_00835"/>
    </source>
</evidence>
<dbReference type="AlphaFoldDB" id="A0A318JPB1"/>
<dbReference type="CDD" id="cd02440">
    <property type="entry name" value="AdoMet_MTases"/>
    <property type="match status" value="1"/>
</dbReference>
<reference evidence="10 11" key="1">
    <citation type="submission" date="2018-05" db="EMBL/GenBank/DDBJ databases">
        <title>Genomic Encyclopedia of Type Strains, Phase IV (KMG-IV): sequencing the most valuable type-strain genomes for metagenomic binning, comparative biology and taxonomic classification.</title>
        <authorList>
            <person name="Goeker M."/>
        </authorList>
    </citation>
    <scope>NUCLEOTIDE SEQUENCE [LARGE SCALE GENOMIC DNA]</scope>
    <source>
        <strain evidence="10 11">DSM 25134</strain>
    </source>
</reference>
<dbReference type="EC" id="2.1.1.197" evidence="3 8"/>